<reference evidence="2" key="1">
    <citation type="submission" date="2023-12" db="EMBL/GenBank/DDBJ databases">
        <title>Genome sequence of Bacillus thuringiensis strain SS10.</title>
        <authorList>
            <person name="Rouis S."/>
        </authorList>
    </citation>
    <scope>NUCLEOTIDE SEQUENCE</scope>
    <source>
        <strain evidence="2">SS10</strain>
    </source>
</reference>
<name>A0AAW9JKX8_BACTU</name>
<dbReference type="RefSeq" id="WP_098709571.1">
    <property type="nucleotide sequence ID" value="NZ_JAXOTW010000026.1"/>
</dbReference>
<feature type="transmembrane region" description="Helical" evidence="1">
    <location>
        <begin position="58"/>
        <end position="80"/>
    </location>
</feature>
<organism evidence="2 3">
    <name type="scientific">Bacillus thuringiensis</name>
    <dbReference type="NCBI Taxonomy" id="1428"/>
    <lineage>
        <taxon>Bacteria</taxon>
        <taxon>Bacillati</taxon>
        <taxon>Bacillota</taxon>
        <taxon>Bacilli</taxon>
        <taxon>Bacillales</taxon>
        <taxon>Bacillaceae</taxon>
        <taxon>Bacillus</taxon>
        <taxon>Bacillus cereus group</taxon>
    </lineage>
</organism>
<dbReference type="Proteomes" id="UP001292252">
    <property type="component" value="Unassembled WGS sequence"/>
</dbReference>
<proteinExistence type="predicted"/>
<feature type="transmembrane region" description="Helical" evidence="1">
    <location>
        <begin position="117"/>
        <end position="141"/>
    </location>
</feature>
<protein>
    <submittedName>
        <fullName evidence="2">Uncharacterized protein</fullName>
    </submittedName>
</protein>
<dbReference type="EMBL" id="JAXOTW010000026">
    <property type="protein sequence ID" value="MDZ5480075.1"/>
    <property type="molecule type" value="Genomic_DNA"/>
</dbReference>
<evidence type="ECO:0000256" key="1">
    <source>
        <dbReference type="SAM" id="Phobius"/>
    </source>
</evidence>
<accession>A0AAW9JKX8</accession>
<feature type="transmembrane region" description="Helical" evidence="1">
    <location>
        <begin position="92"/>
        <end position="111"/>
    </location>
</feature>
<dbReference type="AlphaFoldDB" id="A0AAW9JKX8"/>
<keyword evidence="1" id="KW-0472">Membrane</keyword>
<comment type="caution">
    <text evidence="2">The sequence shown here is derived from an EMBL/GenBank/DDBJ whole genome shotgun (WGS) entry which is preliminary data.</text>
</comment>
<gene>
    <name evidence="2" type="ORF">U2F49_28410</name>
</gene>
<sequence>MGGWLLMFLVLFGVCAVIAIPYVLLELADYMEKNPVPDWIQGITEFLLGWEPQMFHPYIPGTIKIIAVGGMIIATIYFWMRYKEEDNAIAQLLAYGFGIVSICWLVSNVIIKPATTYIASLFQPLGSGSSLLFLLVMVWIIHKSVKS</sequence>
<keyword evidence="1" id="KW-1133">Transmembrane helix</keyword>
<evidence type="ECO:0000313" key="3">
    <source>
        <dbReference type="Proteomes" id="UP001292252"/>
    </source>
</evidence>
<keyword evidence="1" id="KW-0812">Transmembrane</keyword>
<evidence type="ECO:0000313" key="2">
    <source>
        <dbReference type="EMBL" id="MDZ5480075.1"/>
    </source>
</evidence>